<reference evidence="2 3" key="1">
    <citation type="submission" date="2024-02" db="EMBL/GenBank/DDBJ databases">
        <authorList>
            <person name="Daric V."/>
            <person name="Darras S."/>
        </authorList>
    </citation>
    <scope>NUCLEOTIDE SEQUENCE [LARGE SCALE GENOMIC DNA]</scope>
</reference>
<dbReference type="Gene3D" id="1.10.8.10">
    <property type="entry name" value="DNA helicase RuvA subunit, C-terminal domain"/>
    <property type="match status" value="1"/>
</dbReference>
<dbReference type="CDD" id="cd00022">
    <property type="entry name" value="BIR"/>
    <property type="match status" value="2"/>
</dbReference>
<feature type="compositionally biased region" description="Polar residues" evidence="1">
    <location>
        <begin position="487"/>
        <end position="496"/>
    </location>
</feature>
<evidence type="ECO:0000256" key="1">
    <source>
        <dbReference type="SAM" id="MobiDB-lite"/>
    </source>
</evidence>
<dbReference type="InterPro" id="IPR001370">
    <property type="entry name" value="BIR_rpt"/>
</dbReference>
<name>A0ABP0F218_CLALP</name>
<feature type="compositionally biased region" description="Acidic residues" evidence="1">
    <location>
        <begin position="688"/>
        <end position="700"/>
    </location>
</feature>
<dbReference type="SUPFAM" id="SSF57924">
    <property type="entry name" value="Inhibitor of apoptosis (IAP) repeat"/>
    <property type="match status" value="3"/>
</dbReference>
<feature type="compositionally biased region" description="Basic and acidic residues" evidence="1">
    <location>
        <begin position="724"/>
        <end position="733"/>
    </location>
</feature>
<dbReference type="PROSITE" id="PS50143">
    <property type="entry name" value="BIR_REPEAT_2"/>
    <property type="match status" value="3"/>
</dbReference>
<comment type="caution">
    <text evidence="2">The sequence shown here is derived from an EMBL/GenBank/DDBJ whole genome shotgun (WGS) entry which is preliminary data.</text>
</comment>
<proteinExistence type="predicted"/>
<sequence>MDISSYIRMVLCQVLDNFLNIFSTPQNIQELKFQFYEKLQNACSRAFAKFLNYKTTTTLQDAVLAAFNVSLYLSLAKFEEVLKQANKDVVAFTCALFNAYNIECIRTVSSEFKSKWYKTKLKMLEDFILGQMEVVKENGQKQQFWFQCAAELESPRVLRKFTSFAAANTSNLISTPSLGKKFHLTSIPSIQHEFSYYKTDLRNTFQIGKKKPWRKESVYIIPGDPHQESYRLSTYLKYPPTSPANPNLLAKSGFYFTGYKDRVKCFCCGLSAENWTISDDVMAPRWHASDCTLMKKEECGNISIDALYNTIHTQRQRPCISTQNITLQSSSVSPDLQSTGANKCNGAVPKYDLRQTAEDKNQAGTEKQTTQPILQAQMEIQLANITSIHHEQFIQNLELKNEAQRMKSFDSWSTDLRTVNAIDLAQSGFFYLGNLDRVQCFSCGGVLRNWNYGDNVEAEHRRHFPHCRMVQGNEIQNVHLPLEECPTQTTASQQPSVHREPPGPSETEQNNLRQTFPCQNTVSPHLRKKHARLNTSGHRWQQNEARGTSRQIVEAGFFLLGKTDREKCWYCNGGLPNRDPVDEPWSEDAKWFPSWRHPVLGSQLCNSSSQNETRKRSHSPPLLMDPKVETKQIASEHLFGMNSTHVAQVAEMGFSYAKISNLIKRKLQSGTGMYTSSQSLVENLLDNSEEAESEEPESFENENATHKLQLNYPKDTSSMKQRKLKENVKQQHS</sequence>
<dbReference type="InterPro" id="IPR050784">
    <property type="entry name" value="IAP"/>
</dbReference>
<dbReference type="Gene3D" id="1.10.1170.10">
    <property type="entry name" value="Inhibitor Of Apoptosis Protein (2mihbC-IAP-1), Chain A"/>
    <property type="match status" value="3"/>
</dbReference>
<organism evidence="2 3">
    <name type="scientific">Clavelina lepadiformis</name>
    <name type="common">Light-bulb sea squirt</name>
    <name type="synonym">Ascidia lepadiformis</name>
    <dbReference type="NCBI Taxonomy" id="159417"/>
    <lineage>
        <taxon>Eukaryota</taxon>
        <taxon>Metazoa</taxon>
        <taxon>Chordata</taxon>
        <taxon>Tunicata</taxon>
        <taxon>Ascidiacea</taxon>
        <taxon>Aplousobranchia</taxon>
        <taxon>Clavelinidae</taxon>
        <taxon>Clavelina</taxon>
    </lineage>
</organism>
<evidence type="ECO:0000313" key="3">
    <source>
        <dbReference type="Proteomes" id="UP001642483"/>
    </source>
</evidence>
<feature type="region of interest" description="Disordered" evidence="1">
    <location>
        <begin position="603"/>
        <end position="624"/>
    </location>
</feature>
<keyword evidence="3" id="KW-1185">Reference proteome</keyword>
<dbReference type="Proteomes" id="UP001642483">
    <property type="component" value="Unassembled WGS sequence"/>
</dbReference>
<evidence type="ECO:0000313" key="2">
    <source>
        <dbReference type="EMBL" id="CAK8672495.1"/>
    </source>
</evidence>
<feature type="region of interest" description="Disordered" evidence="1">
    <location>
        <begin position="688"/>
        <end position="733"/>
    </location>
</feature>
<dbReference type="SMART" id="SM00238">
    <property type="entry name" value="BIR"/>
    <property type="match status" value="3"/>
</dbReference>
<dbReference type="PROSITE" id="PS01282">
    <property type="entry name" value="BIR_REPEAT_1"/>
    <property type="match status" value="1"/>
</dbReference>
<gene>
    <name evidence="2" type="ORF">CVLEPA_LOCUS1440</name>
</gene>
<dbReference type="PANTHER" id="PTHR10044">
    <property type="entry name" value="INHIBITOR OF APOPTOSIS"/>
    <property type="match status" value="1"/>
</dbReference>
<protein>
    <submittedName>
        <fullName evidence="2">Uncharacterized protein</fullName>
    </submittedName>
</protein>
<accession>A0ABP0F218</accession>
<dbReference type="PANTHER" id="PTHR10044:SF139">
    <property type="entry name" value="DEATH-ASSOCIATED INHIBITOR OF APOPTOSIS 2"/>
    <property type="match status" value="1"/>
</dbReference>
<feature type="region of interest" description="Disordered" evidence="1">
    <location>
        <begin position="487"/>
        <end position="525"/>
    </location>
</feature>
<feature type="compositionally biased region" description="Polar residues" evidence="1">
    <location>
        <begin position="506"/>
        <end position="523"/>
    </location>
</feature>
<dbReference type="EMBL" id="CAWYQH010000001">
    <property type="protein sequence ID" value="CAK8672495.1"/>
    <property type="molecule type" value="Genomic_DNA"/>
</dbReference>
<dbReference type="Pfam" id="PF00653">
    <property type="entry name" value="BIR"/>
    <property type="match status" value="3"/>
</dbReference>